<keyword evidence="4" id="KW-1185">Reference proteome</keyword>
<keyword evidence="2" id="KW-0175">Coiled coil</keyword>
<organism evidence="3 4">
    <name type="scientific">Bugula neritina</name>
    <name type="common">Brown bryozoan</name>
    <name type="synonym">Sertularia neritina</name>
    <dbReference type="NCBI Taxonomy" id="10212"/>
    <lineage>
        <taxon>Eukaryota</taxon>
        <taxon>Metazoa</taxon>
        <taxon>Spiralia</taxon>
        <taxon>Lophotrochozoa</taxon>
        <taxon>Bryozoa</taxon>
        <taxon>Gymnolaemata</taxon>
        <taxon>Cheilostomatida</taxon>
        <taxon>Flustrina</taxon>
        <taxon>Buguloidea</taxon>
        <taxon>Bugulidae</taxon>
        <taxon>Bugula</taxon>
    </lineage>
</organism>
<dbReference type="PANTHER" id="PTHR12499">
    <property type="entry name" value="OPTIC ATROPHY 3 PROTEIN OPA3"/>
    <property type="match status" value="1"/>
</dbReference>
<proteinExistence type="inferred from homology"/>
<name>A0A7J7J5R2_BUGNE</name>
<comment type="similarity">
    <text evidence="1">Belongs to the OPA3 family.</text>
</comment>
<dbReference type="OrthoDB" id="2129069at2759"/>
<dbReference type="EMBL" id="VXIV02003002">
    <property type="protein sequence ID" value="KAF6021570.1"/>
    <property type="molecule type" value="Genomic_DNA"/>
</dbReference>
<dbReference type="GO" id="GO:0005739">
    <property type="term" value="C:mitochondrion"/>
    <property type="evidence" value="ECO:0007669"/>
    <property type="project" value="TreeGrafter"/>
</dbReference>
<evidence type="ECO:0000313" key="4">
    <source>
        <dbReference type="Proteomes" id="UP000593567"/>
    </source>
</evidence>
<comment type="caution">
    <text evidence="3">The sequence shown here is derived from an EMBL/GenBank/DDBJ whole genome shotgun (WGS) entry which is preliminary data.</text>
</comment>
<dbReference type="Pfam" id="PF07047">
    <property type="entry name" value="OPA3"/>
    <property type="match status" value="1"/>
</dbReference>
<accession>A0A7J7J5R2</accession>
<sequence>MSSFPVIKLFSLFIKQLSKPAAGYIKRKAKESYFIRKYICIPPAQLYHRCDVRLRIWTSGVKKRSGYKIPPLTEERAIDDGADLLGETFIFGVAVG</sequence>
<dbReference type="AlphaFoldDB" id="A0A7J7J5R2"/>
<evidence type="ECO:0000313" key="3">
    <source>
        <dbReference type="EMBL" id="KAF6021570.1"/>
    </source>
</evidence>
<dbReference type="PANTHER" id="PTHR12499:SF0">
    <property type="entry name" value="OPTIC ATROPHY 3 PROTEIN"/>
    <property type="match status" value="1"/>
</dbReference>
<evidence type="ECO:0000256" key="2">
    <source>
        <dbReference type="ARBA" id="ARBA00023054"/>
    </source>
</evidence>
<protein>
    <submittedName>
        <fullName evidence="3">Uncharacterized protein</fullName>
    </submittedName>
</protein>
<reference evidence="3" key="1">
    <citation type="submission" date="2020-06" db="EMBL/GenBank/DDBJ databases">
        <title>Draft genome of Bugula neritina, a colonial animal packing powerful symbionts and potential medicines.</title>
        <authorList>
            <person name="Rayko M."/>
        </authorList>
    </citation>
    <scope>NUCLEOTIDE SEQUENCE [LARGE SCALE GENOMIC DNA]</scope>
    <source>
        <strain evidence="3">Kwan_BN1</strain>
    </source>
</reference>
<evidence type="ECO:0000256" key="1">
    <source>
        <dbReference type="ARBA" id="ARBA00007584"/>
    </source>
</evidence>
<gene>
    <name evidence="3" type="ORF">EB796_020112</name>
</gene>
<dbReference type="Proteomes" id="UP000593567">
    <property type="component" value="Unassembled WGS sequence"/>
</dbReference>
<dbReference type="InterPro" id="IPR010754">
    <property type="entry name" value="OPA3-like"/>
</dbReference>
<dbReference type="GO" id="GO:0019216">
    <property type="term" value="P:regulation of lipid metabolic process"/>
    <property type="evidence" value="ECO:0007669"/>
    <property type="project" value="TreeGrafter"/>
</dbReference>